<dbReference type="Pfam" id="PF00564">
    <property type="entry name" value="PB1"/>
    <property type="match status" value="1"/>
</dbReference>
<dbReference type="EMBL" id="CAKMRJ010001112">
    <property type="protein sequence ID" value="CAH1421330.1"/>
    <property type="molecule type" value="Genomic_DNA"/>
</dbReference>
<dbReference type="CDD" id="cd06410">
    <property type="entry name" value="PB1_UP2"/>
    <property type="match status" value="1"/>
</dbReference>
<dbReference type="SUPFAM" id="SSF54277">
    <property type="entry name" value="CAD &amp; PB1 domains"/>
    <property type="match status" value="1"/>
</dbReference>
<name>A0AAU9M3H8_9ASTR</name>
<evidence type="ECO:0000313" key="3">
    <source>
        <dbReference type="EMBL" id="CAH1421330.1"/>
    </source>
</evidence>
<feature type="region of interest" description="Disordered" evidence="1">
    <location>
        <begin position="275"/>
        <end position="315"/>
    </location>
</feature>
<evidence type="ECO:0000256" key="1">
    <source>
        <dbReference type="SAM" id="MobiDB-lite"/>
    </source>
</evidence>
<evidence type="ECO:0000313" key="4">
    <source>
        <dbReference type="Proteomes" id="UP001157418"/>
    </source>
</evidence>
<organism evidence="3 4">
    <name type="scientific">Lactuca virosa</name>
    <dbReference type="NCBI Taxonomy" id="75947"/>
    <lineage>
        <taxon>Eukaryota</taxon>
        <taxon>Viridiplantae</taxon>
        <taxon>Streptophyta</taxon>
        <taxon>Embryophyta</taxon>
        <taxon>Tracheophyta</taxon>
        <taxon>Spermatophyta</taxon>
        <taxon>Magnoliopsida</taxon>
        <taxon>eudicotyledons</taxon>
        <taxon>Gunneridae</taxon>
        <taxon>Pentapetalae</taxon>
        <taxon>asterids</taxon>
        <taxon>campanulids</taxon>
        <taxon>Asterales</taxon>
        <taxon>Asteraceae</taxon>
        <taxon>Cichorioideae</taxon>
        <taxon>Cichorieae</taxon>
        <taxon>Lactucinae</taxon>
        <taxon>Lactuca</taxon>
    </lineage>
</organism>
<dbReference type="InterPro" id="IPR000270">
    <property type="entry name" value="PB1_dom"/>
</dbReference>
<feature type="domain" description="PB1" evidence="2">
    <location>
        <begin position="18"/>
        <end position="108"/>
    </location>
</feature>
<dbReference type="AlphaFoldDB" id="A0AAU9M3H8"/>
<evidence type="ECO:0000259" key="2">
    <source>
        <dbReference type="SMART" id="SM00666"/>
    </source>
</evidence>
<keyword evidence="4" id="KW-1185">Reference proteome</keyword>
<sequence>MEKVKLMCSYGGKIHHRPHDRQLSYIGGDTKILTVDRNINFSTLLSKLNALCEYNSEIRLKYKLPGQDLDALVSIFDDEDVDNMMFEYDLLRRMSPTPPRLRLFVFFAVAPPTPVTARSVNPDFLFGFDKEYSLNYSAPVKNSEDTDTVVSPPENVGLSNGVPVPIHEIPAQFPFNSTVTPGSYVYPAPLVYQAPMASSGYFQAGQHKGGGGNREQPVMYGFIPGGNREQPVVYGFIPVMPSAAAQEQGNIPMSGSPLSYDASRGEFQLPTVMMANNSNHDSSKDPEFFSDSSNFSDPIRNLPEPVVDDTSRDTLSASPMVLDEVYHECSDTPPGDEVLSVVYASELESKTP</sequence>
<reference evidence="3 4" key="1">
    <citation type="submission" date="2022-01" db="EMBL/GenBank/DDBJ databases">
        <authorList>
            <person name="Xiong W."/>
            <person name="Schranz E."/>
        </authorList>
    </citation>
    <scope>NUCLEOTIDE SEQUENCE [LARGE SCALE GENOMIC DNA]</scope>
</reference>
<dbReference type="Gene3D" id="3.10.20.90">
    <property type="entry name" value="Phosphatidylinositol 3-kinase Catalytic Subunit, Chain A, domain 1"/>
    <property type="match status" value="1"/>
</dbReference>
<dbReference type="Proteomes" id="UP001157418">
    <property type="component" value="Unassembled WGS sequence"/>
</dbReference>
<proteinExistence type="predicted"/>
<protein>
    <recommendedName>
        <fullName evidence="2">PB1 domain-containing protein</fullName>
    </recommendedName>
</protein>
<dbReference type="PANTHER" id="PTHR31066:SF60">
    <property type="entry name" value="PB1 DOMAIN-CONTAINING PROTEIN"/>
    <property type="match status" value="1"/>
</dbReference>
<dbReference type="SMART" id="SM00666">
    <property type="entry name" value="PB1"/>
    <property type="match status" value="1"/>
</dbReference>
<gene>
    <name evidence="3" type="ORF">LVIROSA_LOCUS8739</name>
</gene>
<comment type="caution">
    <text evidence="3">The sequence shown here is derived from an EMBL/GenBank/DDBJ whole genome shotgun (WGS) entry which is preliminary data.</text>
</comment>
<dbReference type="PANTHER" id="PTHR31066">
    <property type="entry name" value="OS05G0427100 PROTEIN-RELATED"/>
    <property type="match status" value="1"/>
</dbReference>
<dbReference type="InterPro" id="IPR053198">
    <property type="entry name" value="Gynoecium_Dev_Regulator"/>
</dbReference>
<accession>A0AAU9M3H8</accession>